<dbReference type="InterPro" id="IPR050707">
    <property type="entry name" value="HTH_MetabolicPath_Reg"/>
</dbReference>
<dbReference type="PANTHER" id="PTHR30136:SF24">
    <property type="entry name" value="HTH-TYPE TRANSCRIPTIONAL REPRESSOR ALLR"/>
    <property type="match status" value="1"/>
</dbReference>
<dbReference type="GO" id="GO:0045892">
    <property type="term" value="P:negative regulation of DNA-templated transcription"/>
    <property type="evidence" value="ECO:0007669"/>
    <property type="project" value="TreeGrafter"/>
</dbReference>
<dbReference type="PANTHER" id="PTHR30136">
    <property type="entry name" value="HELIX-TURN-HELIX TRANSCRIPTIONAL REGULATOR, ICLR FAMILY"/>
    <property type="match status" value="1"/>
</dbReference>
<dbReference type="GO" id="GO:0003700">
    <property type="term" value="F:DNA-binding transcription factor activity"/>
    <property type="evidence" value="ECO:0007669"/>
    <property type="project" value="TreeGrafter"/>
</dbReference>
<organism evidence="2">
    <name type="scientific">bioreactor metagenome</name>
    <dbReference type="NCBI Taxonomy" id="1076179"/>
    <lineage>
        <taxon>unclassified sequences</taxon>
        <taxon>metagenomes</taxon>
        <taxon>ecological metagenomes</taxon>
    </lineage>
</organism>
<dbReference type="InterPro" id="IPR029016">
    <property type="entry name" value="GAF-like_dom_sf"/>
</dbReference>
<evidence type="ECO:0000259" key="1">
    <source>
        <dbReference type="PROSITE" id="PS51078"/>
    </source>
</evidence>
<protein>
    <submittedName>
        <fullName evidence="2">Transcriptional regulator KdgR</fullName>
    </submittedName>
</protein>
<gene>
    <name evidence="2" type="primary">kdgR_42</name>
    <name evidence="2" type="ORF">SDC9_186480</name>
</gene>
<dbReference type="EMBL" id="VSSQ01094493">
    <property type="protein sequence ID" value="MPN38955.1"/>
    <property type="molecule type" value="Genomic_DNA"/>
</dbReference>
<dbReference type="SUPFAM" id="SSF55781">
    <property type="entry name" value="GAF domain-like"/>
    <property type="match status" value="1"/>
</dbReference>
<comment type="caution">
    <text evidence="2">The sequence shown here is derived from an EMBL/GenBank/DDBJ whole genome shotgun (WGS) entry which is preliminary data.</text>
</comment>
<name>A0A645HIW8_9ZZZZ</name>
<dbReference type="AlphaFoldDB" id="A0A645HIW8"/>
<sequence length="130" mass="14689">MRIFTTIGSRMPAYCTGMGKAMLAYIDDEKINNLLPDALEPMTEYTITDKNELLKRLADIREKGYAMDNEENSIGLRCIAAPIFDHKGNAKYAISVSGPTVRMTDKRMENIISIIKDSARKISYKLGYEE</sequence>
<evidence type="ECO:0000313" key="2">
    <source>
        <dbReference type="EMBL" id="MPN38955.1"/>
    </source>
</evidence>
<proteinExistence type="predicted"/>
<dbReference type="InterPro" id="IPR014757">
    <property type="entry name" value="Tscrpt_reg_IclR_C"/>
</dbReference>
<reference evidence="2" key="1">
    <citation type="submission" date="2019-08" db="EMBL/GenBank/DDBJ databases">
        <authorList>
            <person name="Kucharzyk K."/>
            <person name="Murdoch R.W."/>
            <person name="Higgins S."/>
            <person name="Loffler F."/>
        </authorList>
    </citation>
    <scope>NUCLEOTIDE SEQUENCE</scope>
</reference>
<dbReference type="Gene3D" id="3.30.450.40">
    <property type="match status" value="1"/>
</dbReference>
<feature type="domain" description="IclR-ED" evidence="1">
    <location>
        <begin position="1"/>
        <end position="128"/>
    </location>
</feature>
<dbReference type="PROSITE" id="PS51078">
    <property type="entry name" value="ICLR_ED"/>
    <property type="match status" value="1"/>
</dbReference>
<dbReference type="GO" id="GO:0003677">
    <property type="term" value="F:DNA binding"/>
    <property type="evidence" value="ECO:0007669"/>
    <property type="project" value="TreeGrafter"/>
</dbReference>
<accession>A0A645HIW8</accession>
<dbReference type="Pfam" id="PF01614">
    <property type="entry name" value="IclR_C"/>
    <property type="match status" value="1"/>
</dbReference>